<sequence>MNATAIDHVNLKIPDDGKDAALDFYCDGLGFDADDLGVYESGEKPFFSIRLSPGSVLHLWPDADFEAPTGTNYDHVAIRLDESIAEVKATLDDAGIEILDEFEPLGATGTGPAVYVEGPFGYRVELKVESTET</sequence>
<name>A0A8U0IPE0_9EURY</name>
<dbReference type="CDD" id="cd06587">
    <property type="entry name" value="VOC"/>
    <property type="match status" value="1"/>
</dbReference>
<evidence type="ECO:0000259" key="1">
    <source>
        <dbReference type="PROSITE" id="PS51819"/>
    </source>
</evidence>
<dbReference type="Pfam" id="PF00903">
    <property type="entry name" value="Glyoxalase"/>
    <property type="match status" value="1"/>
</dbReference>
<dbReference type="AlphaFoldDB" id="A0A8U0IPE0"/>
<accession>A0A8U0IPE0</accession>
<dbReference type="EMBL" id="CP096658">
    <property type="protein sequence ID" value="UPW01879.1"/>
    <property type="molecule type" value="Genomic_DNA"/>
</dbReference>
<dbReference type="RefSeq" id="WP_248656266.1">
    <property type="nucleotide sequence ID" value="NZ_CP096658.1"/>
</dbReference>
<keyword evidence="3" id="KW-1185">Reference proteome</keyword>
<protein>
    <submittedName>
        <fullName evidence="2">VOC family protein</fullName>
    </submittedName>
</protein>
<dbReference type="GeneID" id="72189635"/>
<dbReference type="Gene3D" id="3.10.180.10">
    <property type="entry name" value="2,3-Dihydroxybiphenyl 1,2-Dioxygenase, domain 1"/>
    <property type="match status" value="1"/>
</dbReference>
<organism evidence="2 3">
    <name type="scientific">Halorussus gelatinilyticus</name>
    <dbReference type="NCBI Taxonomy" id="2937524"/>
    <lineage>
        <taxon>Archaea</taxon>
        <taxon>Methanobacteriati</taxon>
        <taxon>Methanobacteriota</taxon>
        <taxon>Stenosarchaea group</taxon>
        <taxon>Halobacteria</taxon>
        <taxon>Halobacteriales</taxon>
        <taxon>Haladaptataceae</taxon>
        <taxon>Halorussus</taxon>
    </lineage>
</organism>
<dbReference type="PROSITE" id="PS51819">
    <property type="entry name" value="VOC"/>
    <property type="match status" value="1"/>
</dbReference>
<dbReference type="InterPro" id="IPR004360">
    <property type="entry name" value="Glyas_Fos-R_dOase_dom"/>
</dbReference>
<dbReference type="KEGG" id="haxz:M0R88_07230"/>
<dbReference type="InterPro" id="IPR037523">
    <property type="entry name" value="VOC_core"/>
</dbReference>
<evidence type="ECO:0000313" key="3">
    <source>
        <dbReference type="Proteomes" id="UP000830434"/>
    </source>
</evidence>
<dbReference type="Proteomes" id="UP000830434">
    <property type="component" value="Chromosome"/>
</dbReference>
<proteinExistence type="predicted"/>
<dbReference type="SUPFAM" id="SSF54593">
    <property type="entry name" value="Glyoxalase/Bleomycin resistance protein/Dihydroxybiphenyl dioxygenase"/>
    <property type="match status" value="1"/>
</dbReference>
<reference evidence="2" key="1">
    <citation type="submission" date="2022-04" db="EMBL/GenBank/DDBJ databases">
        <title>Diverse halophilic archaea isolated from saline environments.</title>
        <authorList>
            <person name="Cui H.-L."/>
        </authorList>
    </citation>
    <scope>NUCLEOTIDE SEQUENCE</scope>
    <source>
        <strain evidence="2">XZYJT40</strain>
    </source>
</reference>
<feature type="domain" description="VOC" evidence="1">
    <location>
        <begin position="5"/>
        <end position="129"/>
    </location>
</feature>
<gene>
    <name evidence="2" type="ORF">M0R88_07230</name>
</gene>
<dbReference type="InterPro" id="IPR029068">
    <property type="entry name" value="Glyas_Bleomycin-R_OHBP_Dase"/>
</dbReference>
<evidence type="ECO:0000313" key="2">
    <source>
        <dbReference type="EMBL" id="UPW01879.1"/>
    </source>
</evidence>